<dbReference type="Pfam" id="PF06934">
    <property type="entry name" value="CTI"/>
    <property type="match status" value="1"/>
</dbReference>
<evidence type="ECO:0000313" key="1">
    <source>
        <dbReference type="EMBL" id="RRJ83938.1"/>
    </source>
</evidence>
<reference evidence="1 2" key="2">
    <citation type="submission" date="2018-12" db="EMBL/GenBank/DDBJ databases">
        <title>Simiduia agarivorans gen. nov., sp. nov., a marine, agarolytic bacterium isolated from shallow coastal water from Keelung, Taiwan.</title>
        <authorList>
            <person name="Shieh W.Y."/>
        </authorList>
    </citation>
    <scope>NUCLEOTIDE SEQUENCE [LARGE SCALE GENOMIC DNA]</scope>
    <source>
        <strain evidence="1 2">GTF-13</strain>
    </source>
</reference>
<accession>A0A3P3VPT2</accession>
<dbReference type="EMBL" id="QWEZ01000001">
    <property type="protein sequence ID" value="RRJ83938.1"/>
    <property type="molecule type" value="Genomic_DNA"/>
</dbReference>
<protein>
    <submittedName>
        <fullName evidence="1">Peptidylprolyl isomerase</fullName>
    </submittedName>
</protein>
<reference evidence="1 2" key="1">
    <citation type="submission" date="2018-08" db="EMBL/GenBank/DDBJ databases">
        <authorList>
            <person name="Khan S.A."/>
        </authorList>
    </citation>
    <scope>NUCLEOTIDE SEQUENCE [LARGE SCALE GENOMIC DNA]</scope>
    <source>
        <strain evidence="1 2">GTF-13</strain>
    </source>
</reference>
<dbReference type="GO" id="GO:0016853">
    <property type="term" value="F:isomerase activity"/>
    <property type="evidence" value="ECO:0007669"/>
    <property type="project" value="UniProtKB-KW"/>
</dbReference>
<keyword evidence="2" id="KW-1185">Reference proteome</keyword>
<dbReference type="InterPro" id="IPR010706">
    <property type="entry name" value="Fatty_acid_cis-trans_isomerase"/>
</dbReference>
<dbReference type="PROSITE" id="PS51257">
    <property type="entry name" value="PROKAR_LIPOPROTEIN"/>
    <property type="match status" value="1"/>
</dbReference>
<gene>
    <name evidence="1" type="ORF">D0544_02115</name>
</gene>
<organism evidence="1 2">
    <name type="scientific">Aestuariirhabdus litorea</name>
    <dbReference type="NCBI Taxonomy" id="2528527"/>
    <lineage>
        <taxon>Bacteria</taxon>
        <taxon>Pseudomonadati</taxon>
        <taxon>Pseudomonadota</taxon>
        <taxon>Gammaproteobacteria</taxon>
        <taxon>Oceanospirillales</taxon>
        <taxon>Aestuariirhabdaceae</taxon>
        <taxon>Aestuariirhabdus</taxon>
    </lineage>
</organism>
<sequence length="783" mass="89878">MKQKLKRVVLMGWVLVLSGCAGWGALNLQQRYGEPAPRERTQAAVPANQVDYWSEVKPVLEQRCVVCHACYDAPCQLKLTSPEGIDRGASRDRVYDALRVKAAPPSRLYEDAQSTVEWRQRGFFPVLNEYENNPQANREAGVLYRMLQLKQEHPLPNQKHLPESLDISLDREQACTSAEQFELFAADHPQWGMPFALPALPVHEQNLLMRWLEQGAMHTPRRAPDAATQAAVERWERFFNGDSLKQQLVARYLYEHLFLAHLYFPEAGGGHFFQLVRSATPPGQPLERIATRRPYGDPGVARVYYRLREQAETIVAKTHMPYRLDEARMALWQSLFLAPDYPVDSLPGYLDGEASNPFLTFAQLPVRSRYRFLLDEAKFTINSFIKGPVCRGQVALNVINDHFWVYFLDPDYEGYEHAASFLAGRSQRLELPAASDNIYTPMTHWLMYSRQQKKLLEEKDKYLSQFIGEQGFGLDLVWDGDQRNPNAALTVYRHFDSATVEQGLLGQPPKTAWVIGYELLERIHYLLVTGYDVYGNTGHQLLTRLYMDFLRMEGEANFLMLLPEEARTRERNDWYRGADQSVLDYMTLPNFERTARLEIPYQSEDEKQELYGLLEQRLAPVLPTRHRLASLSKPALVEALKPLTRLKGGGVALLPQTLFVRIDSGDSDQYVTLIHNNAHRNITSMFGETGQRLPEEDTLDVVPGFIGSYPNALIQVSEQALPEFVAQIAALREEADYEALIDRYGIRRTHPEFWPLSDPFQQAYRELYPIESGVLDYSRLEDR</sequence>
<dbReference type="AlphaFoldDB" id="A0A3P3VPT2"/>
<evidence type="ECO:0000313" key="2">
    <source>
        <dbReference type="Proteomes" id="UP000280792"/>
    </source>
</evidence>
<name>A0A3P3VPT2_9GAMM</name>
<proteinExistence type="predicted"/>
<dbReference type="RefSeq" id="WP_125014366.1">
    <property type="nucleotide sequence ID" value="NZ_QWEZ01000001.1"/>
</dbReference>
<keyword evidence="1" id="KW-0413">Isomerase</keyword>
<dbReference type="Proteomes" id="UP000280792">
    <property type="component" value="Unassembled WGS sequence"/>
</dbReference>
<comment type="caution">
    <text evidence="1">The sequence shown here is derived from an EMBL/GenBank/DDBJ whole genome shotgun (WGS) entry which is preliminary data.</text>
</comment>